<protein>
    <submittedName>
        <fullName evidence="1">Uncharacterized protein</fullName>
    </submittedName>
</protein>
<evidence type="ECO:0000313" key="1">
    <source>
        <dbReference type="EMBL" id="BAC95075.1"/>
    </source>
</evidence>
<reference evidence="1 2" key="1">
    <citation type="journal article" date="2003" name="Genome Res.">
        <title>Comparative genome analysis of Vibrio vulnificus, a marine pathogen.</title>
        <authorList>
            <person name="Chen C.Y."/>
            <person name="Wu K.M."/>
            <person name="Chang Y.C."/>
            <person name="Chang C.H."/>
            <person name="Tsai H.C."/>
            <person name="Liao T.L."/>
            <person name="Liu Y.M."/>
            <person name="Chen H.J."/>
            <person name="Shen A.B."/>
            <person name="Li J.C."/>
            <person name="Su T.L."/>
            <person name="Shao C.P."/>
            <person name="Lee C.T."/>
            <person name="Hor L.I."/>
            <person name="Tsai S.F."/>
        </authorList>
    </citation>
    <scope>NUCLEOTIDE SEQUENCE [LARGE SCALE GENOMIC DNA]</scope>
    <source>
        <strain evidence="1 2">YJ016</strain>
    </source>
</reference>
<accession>Q7MJ51</accession>
<proteinExistence type="predicted"/>
<evidence type="ECO:0000313" key="2">
    <source>
        <dbReference type="Proteomes" id="UP000002675"/>
    </source>
</evidence>
<name>Q7MJ51_VIBVY</name>
<dbReference type="AlphaFoldDB" id="Q7MJ51"/>
<organism evidence="1 2">
    <name type="scientific">Vibrio vulnificus (strain YJ016)</name>
    <dbReference type="NCBI Taxonomy" id="196600"/>
    <lineage>
        <taxon>Bacteria</taxon>
        <taxon>Pseudomonadati</taxon>
        <taxon>Pseudomonadota</taxon>
        <taxon>Gammaproteobacteria</taxon>
        <taxon>Vibrionales</taxon>
        <taxon>Vibrionaceae</taxon>
        <taxon>Vibrio</taxon>
    </lineage>
</organism>
<sequence length="40" mass="4124">MICGRILASRAYGGDSLTILVAEAPISIGLFFDASPLQVG</sequence>
<dbReference type="HOGENOM" id="CLU_3298598_0_0_6"/>
<gene>
    <name evidence="1" type="ordered locus">VV2311</name>
</gene>
<dbReference type="KEGG" id="vvy:VV2311"/>
<dbReference type="Proteomes" id="UP000002675">
    <property type="component" value="Chromosome I"/>
</dbReference>
<dbReference type="EMBL" id="BA000037">
    <property type="protein sequence ID" value="BAC95075.1"/>
    <property type="molecule type" value="Genomic_DNA"/>
</dbReference>